<name>W9ZSJ9_FUSOX</name>
<dbReference type="HOGENOM" id="CLU_2776031_0_0_1"/>
<protein>
    <submittedName>
        <fullName evidence="1">Uncharacterized protein</fullName>
    </submittedName>
</protein>
<evidence type="ECO:0000313" key="1">
    <source>
        <dbReference type="EMBL" id="EXK24061.1"/>
    </source>
</evidence>
<proteinExistence type="predicted"/>
<accession>W9ZSJ9</accession>
<dbReference type="EMBL" id="KI980442">
    <property type="protein sequence ID" value="EXK24061.1"/>
    <property type="molecule type" value="Genomic_DNA"/>
</dbReference>
<sequence length="69" mass="7787">MIASLFVDNLFSSAALFLRFPKLDCGATGTACLNCGIYREVKEKKFKDKDRKCSYAFNQVRAFPSPDNQ</sequence>
<reference evidence="1" key="2">
    <citation type="submission" date="2014-02" db="EMBL/GenBank/DDBJ databases">
        <title>Annotation of the Genome Sequence of Fusarium oxysporum f. sp. melonis 26406.</title>
        <authorList>
            <consortium name="The Broad Institute Genomics Platform"/>
            <person name="Ma L.-J."/>
            <person name="Corby-Kistler H."/>
            <person name="Broz K."/>
            <person name="Gale L.R."/>
            <person name="Jonkers W."/>
            <person name="O'Donnell K."/>
            <person name="Ploetz R."/>
            <person name="Steinberg C."/>
            <person name="Schwartz D.C."/>
            <person name="VanEtten H."/>
            <person name="Zhou S."/>
            <person name="Young S.K."/>
            <person name="Zeng Q."/>
            <person name="Gargeya S."/>
            <person name="Fitzgerald M."/>
            <person name="Abouelleil A."/>
            <person name="Alvarado L."/>
            <person name="Chapman S.B."/>
            <person name="Gainer-Dewar J."/>
            <person name="Goldberg J."/>
            <person name="Griggs A."/>
            <person name="Gujja S."/>
            <person name="Hansen M."/>
            <person name="Howarth C."/>
            <person name="Imamovic A."/>
            <person name="Ireland A."/>
            <person name="Larimer J."/>
            <person name="McCowan C."/>
            <person name="Murphy C."/>
            <person name="Pearson M."/>
            <person name="Poon T.W."/>
            <person name="Priest M."/>
            <person name="Roberts A."/>
            <person name="Saif S."/>
            <person name="Shea T."/>
            <person name="Sykes S."/>
            <person name="Wortman J."/>
            <person name="Nusbaum C."/>
            <person name="Birren B."/>
        </authorList>
    </citation>
    <scope>NUCLEOTIDE SEQUENCE</scope>
    <source>
        <strain evidence="1">26406</strain>
    </source>
</reference>
<reference evidence="1" key="1">
    <citation type="submission" date="2012-04" db="EMBL/GenBank/DDBJ databases">
        <title>The Genome Sequence of Fusarium oxysporum melonis.</title>
        <authorList>
            <consortium name="The Broad Institute Genome Sequencing Platform"/>
            <person name="Ma L.-J."/>
            <person name="Gale L.R."/>
            <person name="Schwartz D.C."/>
            <person name="Zhou S."/>
            <person name="Corby-Kistler H."/>
            <person name="Young S.K."/>
            <person name="Zeng Q."/>
            <person name="Gargeya S."/>
            <person name="Fitzgerald M."/>
            <person name="Haas B."/>
            <person name="Abouelleil A."/>
            <person name="Alvarado L."/>
            <person name="Arachchi H.M."/>
            <person name="Berlin A."/>
            <person name="Brown A."/>
            <person name="Chapman S.B."/>
            <person name="Chen Z."/>
            <person name="Dunbar C."/>
            <person name="Freedman E."/>
            <person name="Gearin G."/>
            <person name="Goldberg J."/>
            <person name="Griggs A."/>
            <person name="Gujja S."/>
            <person name="Heiman D."/>
            <person name="Howarth C."/>
            <person name="Larson L."/>
            <person name="Lui A."/>
            <person name="MacDonald P.J.P."/>
            <person name="Montmayeur A."/>
            <person name="Murphy C."/>
            <person name="Neiman D."/>
            <person name="Pearson M."/>
            <person name="Priest M."/>
            <person name="Roberts A."/>
            <person name="Saif S."/>
            <person name="Shea T."/>
            <person name="Shenoy N."/>
            <person name="Sisk P."/>
            <person name="Stolte C."/>
            <person name="Sykes S."/>
            <person name="Wortman J."/>
            <person name="Nusbaum C."/>
            <person name="Birren B."/>
        </authorList>
    </citation>
    <scope>NUCLEOTIDE SEQUENCE</scope>
    <source>
        <strain evidence="1">26406</strain>
    </source>
</reference>
<dbReference type="VEuPathDB" id="FungiDB:FOMG_19198"/>
<gene>
    <name evidence="1" type="ORF">FOMG_19198</name>
</gene>
<organism evidence="1">
    <name type="scientific">Fusarium oxysporum f. sp. melonis 26406</name>
    <dbReference type="NCBI Taxonomy" id="1089452"/>
    <lineage>
        <taxon>Eukaryota</taxon>
        <taxon>Fungi</taxon>
        <taxon>Dikarya</taxon>
        <taxon>Ascomycota</taxon>
        <taxon>Pezizomycotina</taxon>
        <taxon>Sordariomycetes</taxon>
        <taxon>Hypocreomycetidae</taxon>
        <taxon>Hypocreales</taxon>
        <taxon>Nectriaceae</taxon>
        <taxon>Fusarium</taxon>
        <taxon>Fusarium oxysporum species complex</taxon>
    </lineage>
</organism>
<dbReference type="AlphaFoldDB" id="W9ZSJ9"/>
<dbReference type="Proteomes" id="UP000030703">
    <property type="component" value="Unassembled WGS sequence"/>
</dbReference>